<dbReference type="AlphaFoldDB" id="A0A7Y7M640"/>
<comment type="caution">
    <text evidence="1">The sequence shown here is derived from an EMBL/GenBank/DDBJ whole genome shotgun (WGS) entry which is preliminary data.</text>
</comment>
<name>A0A7Y7M640_9PROT</name>
<dbReference type="EMBL" id="JABXXP010000508">
    <property type="protein sequence ID" value="NVN12595.1"/>
    <property type="molecule type" value="Genomic_DNA"/>
</dbReference>
<evidence type="ECO:0000313" key="1">
    <source>
        <dbReference type="EMBL" id="NVN12595.1"/>
    </source>
</evidence>
<protein>
    <submittedName>
        <fullName evidence="1">Uncharacterized protein</fullName>
    </submittedName>
</protein>
<accession>A0A7Y7M640</accession>
<dbReference type="Proteomes" id="UP000534870">
    <property type="component" value="Unassembled WGS sequence"/>
</dbReference>
<dbReference type="RefSeq" id="WP_176641158.1">
    <property type="nucleotide sequence ID" value="NZ_JABXXP010000508.1"/>
</dbReference>
<sequence length="73" mass="7586">MKDVMYASVMPEAHIDAVTASIAGVVLSAAIMSSAGNYATKSTQGYATWQADLQADNVEIELLGTAHANRCGP</sequence>
<gene>
    <name evidence="1" type="ORF">HUK84_15930</name>
</gene>
<organism evidence="1 2">
    <name type="scientific">Nguyenibacter vanlangensis</name>
    <dbReference type="NCBI Taxonomy" id="1216886"/>
    <lineage>
        <taxon>Bacteria</taxon>
        <taxon>Pseudomonadati</taxon>
        <taxon>Pseudomonadota</taxon>
        <taxon>Alphaproteobacteria</taxon>
        <taxon>Acetobacterales</taxon>
        <taxon>Acetobacteraceae</taxon>
        <taxon>Nguyenibacter</taxon>
    </lineage>
</organism>
<proteinExistence type="predicted"/>
<evidence type="ECO:0000313" key="2">
    <source>
        <dbReference type="Proteomes" id="UP000534870"/>
    </source>
</evidence>
<reference evidence="1 2" key="1">
    <citation type="submission" date="2020-06" db="EMBL/GenBank/DDBJ databases">
        <title>Description of novel acetic acid bacteria.</title>
        <authorList>
            <person name="Sombolestani A."/>
        </authorList>
    </citation>
    <scope>NUCLEOTIDE SEQUENCE [LARGE SCALE GENOMIC DNA]</scope>
    <source>
        <strain evidence="1 2">LMG 31431</strain>
    </source>
</reference>